<feature type="region of interest" description="Disordered" evidence="1">
    <location>
        <begin position="204"/>
        <end position="236"/>
    </location>
</feature>
<accession>A0A157QUJ7</accession>
<evidence type="ECO:0000313" key="3">
    <source>
        <dbReference type="Proteomes" id="UP000076825"/>
    </source>
</evidence>
<feature type="region of interest" description="Disordered" evidence="1">
    <location>
        <begin position="119"/>
        <end position="140"/>
    </location>
</feature>
<dbReference type="KEGG" id="btrm:SAMEA390648700500"/>
<dbReference type="EMBL" id="LT546645">
    <property type="protein sequence ID" value="SAI66924.1"/>
    <property type="molecule type" value="Genomic_DNA"/>
</dbReference>
<proteinExistence type="predicted"/>
<gene>
    <name evidence="2" type="ORF">SAMEA3906487_00500</name>
</gene>
<dbReference type="AlphaFoldDB" id="A0A157QUJ7"/>
<protein>
    <submittedName>
        <fullName evidence="2">Uncharacterized protein</fullName>
    </submittedName>
</protein>
<dbReference type="Proteomes" id="UP000076825">
    <property type="component" value="Chromosome 1"/>
</dbReference>
<name>A0A157QUJ7_9BORD</name>
<keyword evidence="3" id="KW-1185">Reference proteome</keyword>
<evidence type="ECO:0000313" key="2">
    <source>
        <dbReference type="EMBL" id="SAI66924.1"/>
    </source>
</evidence>
<reference evidence="2 3" key="1">
    <citation type="submission" date="2016-04" db="EMBL/GenBank/DDBJ databases">
        <authorList>
            <consortium name="Pathogen Informatics"/>
        </authorList>
    </citation>
    <scope>NUCLEOTIDE SEQUENCE [LARGE SCALE GENOMIC DNA]</scope>
    <source>
        <strain evidence="2 3">H044680328</strain>
    </source>
</reference>
<sequence length="236" mass="25645">MIRSTVTRRPHPSRKHIAPLFHWPYLPQCARPATLAALGREKVIIKKQTTASDSRHLPEQVSAREVLLLRAQPTYSKPTPHHQGVGGICAHCLGLPNKGEQSNYHDALNCPRQATPALKLGRKQARIQPQSGSSALPPEQHDPTYHFWRPVPAGQSPVAGLASVARMRDRAAAITGRTVSRPAAPGCRLSADVFGRRPAARRECVSPISSRPCGSQIPDVAVAPSRSSKDSTWQSV</sequence>
<dbReference type="PATRIC" id="fig|123899.6.peg.483"/>
<evidence type="ECO:0000256" key="1">
    <source>
        <dbReference type="SAM" id="MobiDB-lite"/>
    </source>
</evidence>
<dbReference type="STRING" id="123899.SAMEA3906487_00500"/>
<organism evidence="2 3">
    <name type="scientific">Bordetella trematum</name>
    <dbReference type="NCBI Taxonomy" id="123899"/>
    <lineage>
        <taxon>Bacteria</taxon>
        <taxon>Pseudomonadati</taxon>
        <taxon>Pseudomonadota</taxon>
        <taxon>Betaproteobacteria</taxon>
        <taxon>Burkholderiales</taxon>
        <taxon>Alcaligenaceae</taxon>
        <taxon>Bordetella</taxon>
    </lineage>
</organism>